<dbReference type="InterPro" id="IPR045773">
    <property type="entry name" value="DUF6226"/>
</dbReference>
<name>A0ABM7PR80_SINCY</name>
<sequence length="341" mass="36009">MDEDLFAGPALDVTAEPAVPRRSAPYTPLTAAPEPAPVRHRAGYAPFAAFLVSAGIDPRTTAGDPAALMAHLRAHHREIAAAPELVQAAAVFLGNALVAVRSDAAWHGDEVRGPRISIPPRTAFERLGEATDSQLRLFDDLLHVWSTAVYPPPLEIPRPTPPAPADAYRSPDVAGSTVPDSLHTVARALAAHLVRTYAVAAVPGTLPAGRPRRADDVWTVHLEPASPDAAPLVLTAHREGVSLEAGVLYARDFPRGNSNDSDLHALEQTVLAVVGGRFAERLADPDPGWYDHAMAFPDGSESGSGGSQMAAHGGERLEAARSRLAALPRGWQPWPLADAGN</sequence>
<evidence type="ECO:0000313" key="2">
    <source>
        <dbReference type="EMBL" id="BCT74706.1"/>
    </source>
</evidence>
<keyword evidence="3" id="KW-1185">Reference proteome</keyword>
<dbReference type="Proteomes" id="UP001319861">
    <property type="component" value="Chromosome"/>
</dbReference>
<feature type="region of interest" description="Disordered" evidence="1">
    <location>
        <begin position="297"/>
        <end position="317"/>
    </location>
</feature>
<dbReference type="RefSeq" id="WP_229231461.1">
    <property type="nucleotide sequence ID" value="NZ_AP024525.1"/>
</dbReference>
<evidence type="ECO:0000313" key="3">
    <source>
        <dbReference type="Proteomes" id="UP001319861"/>
    </source>
</evidence>
<reference evidence="2 3" key="1">
    <citation type="journal article" date="2021" name="J. Biosci. Bioeng.">
        <title>Identification and characterization of a chc gene cluster responsible for the aromatization pathway of cyclohexanecarboxylate degradation in Sinomonas cyclohexanicum ATCC 51369.</title>
        <authorList>
            <person name="Yamamoto T."/>
            <person name="Hasegawa Y."/>
            <person name="Lau P.C.K."/>
            <person name="Iwaki H."/>
        </authorList>
    </citation>
    <scope>NUCLEOTIDE SEQUENCE [LARGE SCALE GENOMIC DNA]</scope>
    <source>
        <strain evidence="2 3">ATCC 51369</strain>
    </source>
</reference>
<accession>A0ABM7PR80</accession>
<gene>
    <name evidence="2" type="ORF">SCMU_05480</name>
</gene>
<proteinExistence type="predicted"/>
<dbReference type="Pfam" id="PF19736">
    <property type="entry name" value="DUF6226"/>
    <property type="match status" value="1"/>
</dbReference>
<dbReference type="EMBL" id="AP024525">
    <property type="protein sequence ID" value="BCT74706.1"/>
    <property type="molecule type" value="Genomic_DNA"/>
</dbReference>
<organism evidence="2 3">
    <name type="scientific">Sinomonas cyclohexanicum</name>
    <name type="common">Corynebacterium cyclohexanicum</name>
    <dbReference type="NCBI Taxonomy" id="322009"/>
    <lineage>
        <taxon>Bacteria</taxon>
        <taxon>Bacillati</taxon>
        <taxon>Actinomycetota</taxon>
        <taxon>Actinomycetes</taxon>
        <taxon>Micrococcales</taxon>
        <taxon>Micrococcaceae</taxon>
        <taxon>Sinomonas</taxon>
    </lineage>
</organism>
<protein>
    <submittedName>
        <fullName evidence="2">Uncharacterized protein</fullName>
    </submittedName>
</protein>
<evidence type="ECO:0000256" key="1">
    <source>
        <dbReference type="SAM" id="MobiDB-lite"/>
    </source>
</evidence>